<keyword evidence="1" id="KW-0472">Membrane</keyword>
<dbReference type="EMBL" id="AJJH01000056">
    <property type="protein sequence ID" value="EID79769.1"/>
    <property type="molecule type" value="Genomic_DNA"/>
</dbReference>
<protein>
    <submittedName>
        <fullName evidence="2">Uncharacterized protein</fullName>
    </submittedName>
</protein>
<name>I0WTQ3_RHOOP</name>
<dbReference type="PATRIC" id="fig|1165867.3.peg.2364"/>
<dbReference type="AlphaFoldDB" id="I0WTQ3"/>
<evidence type="ECO:0000256" key="1">
    <source>
        <dbReference type="SAM" id="Phobius"/>
    </source>
</evidence>
<reference evidence="2 3" key="1">
    <citation type="journal article" date="2012" name="J. Bacteriol.">
        <title>Draft genome sequence of the nitrophenol-degrading actinomycete Rhodococcus imtechensis RKJ300.</title>
        <authorList>
            <person name="Vikram S."/>
            <person name="Kumar S."/>
            <person name="Subramanian S."/>
            <person name="Raghava G.P."/>
        </authorList>
    </citation>
    <scope>NUCLEOTIDE SEQUENCE [LARGE SCALE GENOMIC DNA]</scope>
    <source>
        <strain evidence="2 3">RKJ300</strain>
    </source>
</reference>
<evidence type="ECO:0000313" key="3">
    <source>
        <dbReference type="Proteomes" id="UP000006447"/>
    </source>
</evidence>
<feature type="transmembrane region" description="Helical" evidence="1">
    <location>
        <begin position="92"/>
        <end position="111"/>
    </location>
</feature>
<proteinExistence type="predicted"/>
<gene>
    <name evidence="2" type="ORF">W59_11636</name>
</gene>
<keyword evidence="1" id="KW-0812">Transmembrane</keyword>
<accession>I0WTQ3</accession>
<keyword evidence="1" id="KW-1133">Transmembrane helix</keyword>
<evidence type="ECO:0000313" key="2">
    <source>
        <dbReference type="EMBL" id="EID79769.1"/>
    </source>
</evidence>
<sequence length="126" mass="12796">MEEPEQGLQLSSPVVEPGGELTAMGQGCPSGSLVGMSVGGESAGQVVADGAGAFEAPLAAGPASVGRYQVEADCGPVLTAAFDVVLVSQASGSTSTLVIIVFFLLMGLLIYRRRLLPVPSTTEEDR</sequence>
<comment type="caution">
    <text evidence="2">The sequence shown here is derived from an EMBL/GenBank/DDBJ whole genome shotgun (WGS) entry which is preliminary data.</text>
</comment>
<dbReference type="Proteomes" id="UP000006447">
    <property type="component" value="Unassembled WGS sequence"/>
</dbReference>
<organism evidence="2 3">
    <name type="scientific">Rhodococcus opacus RKJ300 = JCM 13270</name>
    <dbReference type="NCBI Taxonomy" id="1165867"/>
    <lineage>
        <taxon>Bacteria</taxon>
        <taxon>Bacillati</taxon>
        <taxon>Actinomycetota</taxon>
        <taxon>Actinomycetes</taxon>
        <taxon>Mycobacteriales</taxon>
        <taxon>Nocardiaceae</taxon>
        <taxon>Rhodococcus</taxon>
    </lineage>
</organism>